<dbReference type="RefSeq" id="WP_397406713.1">
    <property type="nucleotide sequence ID" value="NZ_JBIRYI010000014.1"/>
</dbReference>
<feature type="transmembrane region" description="Helical" evidence="1">
    <location>
        <begin position="321"/>
        <end position="341"/>
    </location>
</feature>
<evidence type="ECO:0000313" key="2">
    <source>
        <dbReference type="EMBL" id="MFI2489458.1"/>
    </source>
</evidence>
<reference evidence="2 3" key="1">
    <citation type="submission" date="2024-10" db="EMBL/GenBank/DDBJ databases">
        <title>The Natural Products Discovery Center: Release of the First 8490 Sequenced Strains for Exploring Actinobacteria Biosynthetic Diversity.</title>
        <authorList>
            <person name="Kalkreuter E."/>
            <person name="Kautsar S.A."/>
            <person name="Yang D."/>
            <person name="Bader C.D."/>
            <person name="Teijaro C.N."/>
            <person name="Fluegel L."/>
            <person name="Davis C.M."/>
            <person name="Simpson J.R."/>
            <person name="Lauterbach L."/>
            <person name="Steele A.D."/>
            <person name="Gui C."/>
            <person name="Meng S."/>
            <person name="Li G."/>
            <person name="Viehrig K."/>
            <person name="Ye F."/>
            <person name="Su P."/>
            <person name="Kiefer A.F."/>
            <person name="Nichols A."/>
            <person name="Cepeda A.J."/>
            <person name="Yan W."/>
            <person name="Fan B."/>
            <person name="Jiang Y."/>
            <person name="Adhikari A."/>
            <person name="Zheng C.-J."/>
            <person name="Schuster L."/>
            <person name="Cowan T.M."/>
            <person name="Smanski M.J."/>
            <person name="Chevrette M.G."/>
            <person name="De Carvalho L.P.S."/>
            <person name="Shen B."/>
        </authorList>
    </citation>
    <scope>NUCLEOTIDE SEQUENCE [LARGE SCALE GENOMIC DNA]</scope>
    <source>
        <strain evidence="2 3">NPDC019481</strain>
    </source>
</reference>
<keyword evidence="1" id="KW-0472">Membrane</keyword>
<evidence type="ECO:0000313" key="3">
    <source>
        <dbReference type="Proteomes" id="UP001611580"/>
    </source>
</evidence>
<feature type="transmembrane region" description="Helical" evidence="1">
    <location>
        <begin position="285"/>
        <end position="301"/>
    </location>
</feature>
<evidence type="ECO:0008006" key="4">
    <source>
        <dbReference type="Google" id="ProtNLM"/>
    </source>
</evidence>
<evidence type="ECO:0000256" key="1">
    <source>
        <dbReference type="SAM" id="Phobius"/>
    </source>
</evidence>
<feature type="transmembrane region" description="Helical" evidence="1">
    <location>
        <begin position="199"/>
        <end position="215"/>
    </location>
</feature>
<feature type="transmembrane region" description="Helical" evidence="1">
    <location>
        <begin position="465"/>
        <end position="483"/>
    </location>
</feature>
<dbReference type="Proteomes" id="UP001611580">
    <property type="component" value="Unassembled WGS sequence"/>
</dbReference>
<feature type="transmembrane region" description="Helical" evidence="1">
    <location>
        <begin position="406"/>
        <end position="426"/>
    </location>
</feature>
<organism evidence="2 3">
    <name type="scientific">Promicromonospora kroppenstedtii</name>
    <dbReference type="NCBI Taxonomy" id="440482"/>
    <lineage>
        <taxon>Bacteria</taxon>
        <taxon>Bacillati</taxon>
        <taxon>Actinomycetota</taxon>
        <taxon>Actinomycetes</taxon>
        <taxon>Micrococcales</taxon>
        <taxon>Promicromonosporaceae</taxon>
        <taxon>Promicromonospora</taxon>
    </lineage>
</organism>
<feature type="transmembrane region" description="Helical" evidence="1">
    <location>
        <begin position="438"/>
        <end position="458"/>
    </location>
</feature>
<name>A0ABW7XPI8_9MICO</name>
<feature type="transmembrane region" description="Helical" evidence="1">
    <location>
        <begin position="49"/>
        <end position="69"/>
    </location>
</feature>
<keyword evidence="3" id="KW-1185">Reference proteome</keyword>
<feature type="transmembrane region" description="Helical" evidence="1">
    <location>
        <begin position="489"/>
        <end position="515"/>
    </location>
</feature>
<gene>
    <name evidence="2" type="ORF">ACH47X_21275</name>
</gene>
<comment type="caution">
    <text evidence="2">The sequence shown here is derived from an EMBL/GenBank/DDBJ whole genome shotgun (WGS) entry which is preliminary data.</text>
</comment>
<feature type="transmembrane region" description="Helical" evidence="1">
    <location>
        <begin position="167"/>
        <end position="192"/>
    </location>
</feature>
<feature type="transmembrane region" description="Helical" evidence="1">
    <location>
        <begin position="374"/>
        <end position="394"/>
    </location>
</feature>
<protein>
    <recommendedName>
        <fullName evidence="4">Membrane protein DUF2339</fullName>
    </recommendedName>
</protein>
<keyword evidence="1" id="KW-0812">Transmembrane</keyword>
<keyword evidence="1" id="KW-1133">Transmembrane helix</keyword>
<feature type="transmembrane region" description="Helical" evidence="1">
    <location>
        <begin position="109"/>
        <end position="129"/>
    </location>
</feature>
<accession>A0ABW7XPI8</accession>
<feature type="transmembrane region" description="Helical" evidence="1">
    <location>
        <begin position="348"/>
        <end position="368"/>
    </location>
</feature>
<proteinExistence type="predicted"/>
<feature type="transmembrane region" description="Helical" evidence="1">
    <location>
        <begin position="227"/>
        <end position="245"/>
    </location>
</feature>
<feature type="transmembrane region" description="Helical" evidence="1">
    <location>
        <begin position="138"/>
        <end position="155"/>
    </location>
</feature>
<feature type="transmembrane region" description="Helical" evidence="1">
    <location>
        <begin position="76"/>
        <end position="97"/>
    </location>
</feature>
<dbReference type="EMBL" id="JBIRYI010000014">
    <property type="protein sequence ID" value="MFI2489458.1"/>
    <property type="molecule type" value="Genomic_DNA"/>
</dbReference>
<sequence>MTKTAPGRRAEARGRTRAASLAAVLLLALSGLAALPAGLFSPEYHSDSWAVAAAAGPASVLPTLVLVAASVTYGSTIFLLLTTALATLHLVALAVLASAAANGPQDPQVFLSGPVVLGLALVGVALAWWDGTRADRRPAIALLAVTLAPVLGLLVDARQAGDGPWQIIGIGILVLQQVPVILTVLAAGLVCLPGRGARLGGAALIALSGAGLLWADSILSPATPLSGLRLAAISAAVVCALVAAAQAPGPADHDELDETDIAPPAAPPVATPAPTPTTVLPVRRLSTVALAILVLAVAVQVPELFAQGPGIRPGLAGPGPLVGLLVDAALPAALTLTAGAVTLRTRGVLVVASACSAGLAVALAVSRMTTGGGLALHDLLPFVVLGLALALAWATVPGPGRSDRAALRWAAVALLGLTASPLALLVDPAVDLAYLSRYLLSYPLAGAGPVVAAALLGVPRRGTRVAAAVLLSVLALVGVGFLLDDASGLRLAAALDLVRICGYGLAAVLAAAAALPRRDETGQPVPVGG</sequence>